<dbReference type="PANTHER" id="PTHR32100">
    <property type="entry name" value="OMEGA-6 FATTY ACID DESATURASE, CHLOROPLASTIC"/>
    <property type="match status" value="1"/>
</dbReference>
<feature type="domain" description="Fatty acid desaturase" evidence="2">
    <location>
        <begin position="72"/>
        <end position="356"/>
    </location>
</feature>
<feature type="transmembrane region" description="Helical" evidence="1">
    <location>
        <begin position="234"/>
        <end position="253"/>
    </location>
</feature>
<protein>
    <submittedName>
        <fullName evidence="3">Fatty acid desaturase-domain-containing protein</fullName>
    </submittedName>
</protein>
<evidence type="ECO:0000313" key="3">
    <source>
        <dbReference type="EMBL" id="KAL2830507.1"/>
    </source>
</evidence>
<evidence type="ECO:0000259" key="2">
    <source>
        <dbReference type="Pfam" id="PF00487"/>
    </source>
</evidence>
<organism evidence="3 4">
    <name type="scientific">Aspergillus cavernicola</name>
    <dbReference type="NCBI Taxonomy" id="176166"/>
    <lineage>
        <taxon>Eukaryota</taxon>
        <taxon>Fungi</taxon>
        <taxon>Dikarya</taxon>
        <taxon>Ascomycota</taxon>
        <taxon>Pezizomycotina</taxon>
        <taxon>Eurotiomycetes</taxon>
        <taxon>Eurotiomycetidae</taxon>
        <taxon>Eurotiales</taxon>
        <taxon>Aspergillaceae</taxon>
        <taxon>Aspergillus</taxon>
        <taxon>Aspergillus subgen. Nidulantes</taxon>
    </lineage>
</organism>
<dbReference type="InterPro" id="IPR012171">
    <property type="entry name" value="Fatty_acid_desaturase"/>
</dbReference>
<feature type="transmembrane region" description="Helical" evidence="1">
    <location>
        <begin position="105"/>
        <end position="126"/>
    </location>
</feature>
<comment type="caution">
    <text evidence="3">The sequence shown here is derived from an EMBL/GenBank/DDBJ whole genome shotgun (WGS) entry which is preliminary data.</text>
</comment>
<evidence type="ECO:0000313" key="4">
    <source>
        <dbReference type="Proteomes" id="UP001610335"/>
    </source>
</evidence>
<keyword evidence="1" id="KW-0812">Transmembrane</keyword>
<dbReference type="Proteomes" id="UP001610335">
    <property type="component" value="Unassembled WGS sequence"/>
</dbReference>
<keyword evidence="1" id="KW-0472">Membrane</keyword>
<accession>A0ABR4ISE6</accession>
<feature type="transmembrane region" description="Helical" evidence="1">
    <location>
        <begin position="72"/>
        <end position="93"/>
    </location>
</feature>
<sequence>MAARTGIPPTEGAEQKPDEITLKTIRDAIPASCFERSLLISSAYLVRDLLYASVLFYAGLKIDLIPSTPLRVLAYILYGFFQGCVGTGIWIIAHECGHGAFSPYQTWNDIVGWVCHSALLVPYFSWKITHARHHRYTSNMEKDTAFVPWTEKQFENKTSYLPAWLEMLEDTPIYSFFSLLSHQLAGWQTYLVFYVSAGAKSRPVQGKKQSGWWVQTESHLDPTSALWTEKQRHLIAISDLGLLLVGAGVWYLAQQVGWARTGLLYFVPYFWVHHWLVAITYLHHNHPSVAHYSDASWTYTKGALATIDRDFGFIGRHFFHHIIDHHVVHHLFTRIPFYRAEEATDAIIPVLGDKYHRDDTGFMKSLVETYTGCQFVVDEKKDGVWHWGVAGGKKVE</sequence>
<reference evidence="3 4" key="1">
    <citation type="submission" date="2024-07" db="EMBL/GenBank/DDBJ databases">
        <title>Section-level genome sequencing and comparative genomics of Aspergillus sections Usti and Cavernicolus.</title>
        <authorList>
            <consortium name="Lawrence Berkeley National Laboratory"/>
            <person name="Nybo J.L."/>
            <person name="Vesth T.C."/>
            <person name="Theobald S."/>
            <person name="Frisvad J.C."/>
            <person name="Larsen T.O."/>
            <person name="Kjaerboelling I."/>
            <person name="Rothschild-Mancinelli K."/>
            <person name="Lyhne E.K."/>
            <person name="Kogle M.E."/>
            <person name="Barry K."/>
            <person name="Clum A."/>
            <person name="Na H."/>
            <person name="Ledsgaard L."/>
            <person name="Lin J."/>
            <person name="Lipzen A."/>
            <person name="Kuo A."/>
            <person name="Riley R."/>
            <person name="Mondo S."/>
            <person name="LaButti K."/>
            <person name="Haridas S."/>
            <person name="Pangalinan J."/>
            <person name="Salamov A.A."/>
            <person name="Simmons B.A."/>
            <person name="Magnuson J.K."/>
            <person name="Chen J."/>
            <person name="Drula E."/>
            <person name="Henrissat B."/>
            <person name="Wiebenga A."/>
            <person name="Lubbers R.J."/>
            <person name="Gomes A.C."/>
            <person name="Makela M.R."/>
            <person name="Stajich J."/>
            <person name="Grigoriev I.V."/>
            <person name="Mortensen U.H."/>
            <person name="De vries R.P."/>
            <person name="Baker S.E."/>
            <person name="Andersen M.R."/>
        </authorList>
    </citation>
    <scope>NUCLEOTIDE SEQUENCE [LARGE SCALE GENOMIC DNA]</scope>
    <source>
        <strain evidence="3 4">CBS 600.67</strain>
    </source>
</reference>
<dbReference type="Pfam" id="PF00487">
    <property type="entry name" value="FA_desaturase"/>
    <property type="match status" value="1"/>
</dbReference>
<name>A0ABR4ISE6_9EURO</name>
<proteinExistence type="predicted"/>
<keyword evidence="4" id="KW-1185">Reference proteome</keyword>
<gene>
    <name evidence="3" type="ORF">BDW59DRAFT_18150</name>
</gene>
<feature type="transmembrane region" description="Helical" evidence="1">
    <location>
        <begin position="265"/>
        <end position="282"/>
    </location>
</feature>
<dbReference type="CDD" id="cd03507">
    <property type="entry name" value="Delta12-FADS-like"/>
    <property type="match status" value="1"/>
</dbReference>
<evidence type="ECO:0000256" key="1">
    <source>
        <dbReference type="SAM" id="Phobius"/>
    </source>
</evidence>
<feature type="transmembrane region" description="Helical" evidence="1">
    <location>
        <begin position="38"/>
        <end position="60"/>
    </location>
</feature>
<dbReference type="InterPro" id="IPR005804">
    <property type="entry name" value="FA_desaturase_dom"/>
</dbReference>
<keyword evidence="1" id="KW-1133">Transmembrane helix</keyword>
<dbReference type="EMBL" id="JBFXLS010000012">
    <property type="protein sequence ID" value="KAL2830507.1"/>
    <property type="molecule type" value="Genomic_DNA"/>
</dbReference>